<organism evidence="6 7">
    <name type="scientific">Sphingomonas abietis</name>
    <dbReference type="NCBI Taxonomy" id="3012344"/>
    <lineage>
        <taxon>Bacteria</taxon>
        <taxon>Pseudomonadati</taxon>
        <taxon>Pseudomonadota</taxon>
        <taxon>Alphaproteobacteria</taxon>
        <taxon>Sphingomonadales</taxon>
        <taxon>Sphingomonadaceae</taxon>
        <taxon>Sphingomonas</taxon>
    </lineage>
</organism>
<protein>
    <submittedName>
        <fullName evidence="6">LysR family transcriptional regulator</fullName>
    </submittedName>
</protein>
<reference evidence="6 7" key="1">
    <citation type="submission" date="2022-12" db="EMBL/GenBank/DDBJ databases">
        <title>Sphingomonas abieness sp. nov., an endophytic bacterium isolated from Abies koreana.</title>
        <authorList>
            <person name="Jiang L."/>
            <person name="Lee J."/>
        </authorList>
    </citation>
    <scope>NUCLEOTIDE SEQUENCE [LARGE SCALE GENOMIC DNA]</scope>
    <source>
        <strain evidence="7">PAMB 00755</strain>
    </source>
</reference>
<dbReference type="Pfam" id="PF00126">
    <property type="entry name" value="HTH_1"/>
    <property type="match status" value="1"/>
</dbReference>
<proteinExistence type="inferred from homology"/>
<dbReference type="PANTHER" id="PTHR30537">
    <property type="entry name" value="HTH-TYPE TRANSCRIPTIONAL REGULATOR"/>
    <property type="match status" value="1"/>
</dbReference>
<dbReference type="InterPro" id="IPR000847">
    <property type="entry name" value="LysR_HTH_N"/>
</dbReference>
<dbReference type="Gene3D" id="1.10.10.10">
    <property type="entry name" value="Winged helix-like DNA-binding domain superfamily/Winged helix DNA-binding domain"/>
    <property type="match status" value="1"/>
</dbReference>
<name>A0ABY7NGN6_9SPHN</name>
<dbReference type="SUPFAM" id="SSF53850">
    <property type="entry name" value="Periplasmic binding protein-like II"/>
    <property type="match status" value="1"/>
</dbReference>
<dbReference type="Pfam" id="PF03466">
    <property type="entry name" value="LysR_substrate"/>
    <property type="match status" value="1"/>
</dbReference>
<accession>A0ABY7NGN6</accession>
<dbReference type="InterPro" id="IPR058163">
    <property type="entry name" value="LysR-type_TF_proteobact-type"/>
</dbReference>
<feature type="domain" description="HTH lysR-type" evidence="5">
    <location>
        <begin position="12"/>
        <end position="62"/>
    </location>
</feature>
<sequence>MAETDFPQFLPAFLAVAETGSFTAGAARLGLSPSAISQQIRALERQLGCVLFQRTTRSVRPTDAGLQYRAAVAPAVAAIREAAEALDHPNAAARGRLRLTLPRTAFETVLRPILARYSALYPQVTVELSIDNALVDIVRDGFDAGIRFGNLIEQDMVAVRVAPDMRIALLASPAYLDARGRPTQPRDLAEHACIGFRSATAGTVEPWHLARKDKAVRLIPKGPLVVNNTEALLAAAEDGLGIIEFVEELALDGIAAGRLESVLKPWCPMLPGFHIHYPDRLRTSSALRALLALLKSGAGG</sequence>
<comment type="similarity">
    <text evidence="1">Belongs to the LysR transcriptional regulatory family.</text>
</comment>
<keyword evidence="7" id="KW-1185">Reference proteome</keyword>
<dbReference type="InterPro" id="IPR036388">
    <property type="entry name" value="WH-like_DNA-bd_sf"/>
</dbReference>
<dbReference type="Proteomes" id="UP001210865">
    <property type="component" value="Chromosome"/>
</dbReference>
<dbReference type="PRINTS" id="PR00039">
    <property type="entry name" value="HTHLYSR"/>
</dbReference>
<dbReference type="InterPro" id="IPR005119">
    <property type="entry name" value="LysR_subst-bd"/>
</dbReference>
<keyword evidence="4" id="KW-0804">Transcription</keyword>
<dbReference type="PANTHER" id="PTHR30537:SF1">
    <property type="entry name" value="HTH-TYPE TRANSCRIPTIONAL REGULATOR PGRR"/>
    <property type="match status" value="1"/>
</dbReference>
<dbReference type="RefSeq" id="WP_270075359.1">
    <property type="nucleotide sequence ID" value="NZ_CP115174.1"/>
</dbReference>
<evidence type="ECO:0000256" key="4">
    <source>
        <dbReference type="ARBA" id="ARBA00023163"/>
    </source>
</evidence>
<dbReference type="EMBL" id="CP115174">
    <property type="protein sequence ID" value="WBO20709.1"/>
    <property type="molecule type" value="Genomic_DNA"/>
</dbReference>
<evidence type="ECO:0000313" key="6">
    <source>
        <dbReference type="EMBL" id="WBO20709.1"/>
    </source>
</evidence>
<dbReference type="Gene3D" id="3.40.190.290">
    <property type="match status" value="1"/>
</dbReference>
<evidence type="ECO:0000256" key="1">
    <source>
        <dbReference type="ARBA" id="ARBA00009437"/>
    </source>
</evidence>
<evidence type="ECO:0000259" key="5">
    <source>
        <dbReference type="PROSITE" id="PS50931"/>
    </source>
</evidence>
<dbReference type="PROSITE" id="PS50931">
    <property type="entry name" value="HTH_LYSR"/>
    <property type="match status" value="1"/>
</dbReference>
<dbReference type="InterPro" id="IPR036390">
    <property type="entry name" value="WH_DNA-bd_sf"/>
</dbReference>
<gene>
    <name evidence="6" type="ORF">PBT88_10825</name>
</gene>
<dbReference type="SUPFAM" id="SSF46785">
    <property type="entry name" value="Winged helix' DNA-binding domain"/>
    <property type="match status" value="1"/>
</dbReference>
<evidence type="ECO:0000256" key="3">
    <source>
        <dbReference type="ARBA" id="ARBA00023125"/>
    </source>
</evidence>
<evidence type="ECO:0000256" key="2">
    <source>
        <dbReference type="ARBA" id="ARBA00023015"/>
    </source>
</evidence>
<keyword evidence="2" id="KW-0805">Transcription regulation</keyword>
<evidence type="ECO:0000313" key="7">
    <source>
        <dbReference type="Proteomes" id="UP001210865"/>
    </source>
</evidence>
<keyword evidence="3" id="KW-0238">DNA-binding</keyword>